<organism evidence="1 2">
    <name type="scientific">Planotetraspora kaengkrachanensis</name>
    <dbReference type="NCBI Taxonomy" id="575193"/>
    <lineage>
        <taxon>Bacteria</taxon>
        <taxon>Bacillati</taxon>
        <taxon>Actinomycetota</taxon>
        <taxon>Actinomycetes</taxon>
        <taxon>Streptosporangiales</taxon>
        <taxon>Streptosporangiaceae</taxon>
        <taxon>Planotetraspora</taxon>
    </lineage>
</organism>
<evidence type="ECO:0000313" key="2">
    <source>
        <dbReference type="Proteomes" id="UP000630097"/>
    </source>
</evidence>
<comment type="caution">
    <text evidence="1">The sequence shown here is derived from an EMBL/GenBank/DDBJ whole genome shotgun (WGS) entry which is preliminary data.</text>
</comment>
<evidence type="ECO:0000313" key="1">
    <source>
        <dbReference type="EMBL" id="GIG84973.1"/>
    </source>
</evidence>
<proteinExistence type="predicted"/>
<dbReference type="Proteomes" id="UP000630097">
    <property type="component" value="Unassembled WGS sequence"/>
</dbReference>
<protein>
    <submittedName>
        <fullName evidence="1">Uncharacterized protein</fullName>
    </submittedName>
</protein>
<reference evidence="1 2" key="1">
    <citation type="submission" date="2021-01" db="EMBL/GenBank/DDBJ databases">
        <title>Whole genome shotgun sequence of Planotetraspora kaengkrachanensis NBRC 104272.</title>
        <authorList>
            <person name="Komaki H."/>
            <person name="Tamura T."/>
        </authorList>
    </citation>
    <scope>NUCLEOTIDE SEQUENCE [LARGE SCALE GENOMIC DNA]</scope>
    <source>
        <strain evidence="1 2">NBRC 104272</strain>
    </source>
</reference>
<accession>A0A8J3VCQ4</accession>
<keyword evidence="2" id="KW-1185">Reference proteome</keyword>
<name>A0A8J3VCQ4_9ACTN</name>
<dbReference type="EMBL" id="BONV01000066">
    <property type="protein sequence ID" value="GIG84973.1"/>
    <property type="molecule type" value="Genomic_DNA"/>
</dbReference>
<sequence>MIEVGRGQVEYFVTFSDNLPTPPRQARLYMDCDFQIEPGADPELTKLVSGHNHPLAYLSILSNLTVTESHVTAAGAIVIRLGDDVVFTVINRPALDDPQSHGEWRMTQWFAS</sequence>
<gene>
    <name evidence="1" type="ORF">Pka01_81000</name>
</gene>
<dbReference type="AlphaFoldDB" id="A0A8J3VCQ4"/>